<comment type="caution">
    <text evidence="10">The sequence shown here is derived from an EMBL/GenBank/DDBJ whole genome shotgun (WGS) entry which is preliminary data.</text>
</comment>
<comment type="similarity">
    <text evidence="2 8">Belongs to the PhoU family.</text>
</comment>
<organism evidence="10 11">
    <name type="scientific">Vibrio paracholerae</name>
    <dbReference type="NCBI Taxonomy" id="650003"/>
    <lineage>
        <taxon>Bacteria</taxon>
        <taxon>Pseudomonadati</taxon>
        <taxon>Pseudomonadota</taxon>
        <taxon>Gammaproteobacteria</taxon>
        <taxon>Vibrionales</taxon>
        <taxon>Vibrionaceae</taxon>
        <taxon>Vibrio</taxon>
    </lineage>
</organism>
<keyword evidence="4 8" id="KW-0813">Transport</keyword>
<comment type="function">
    <text evidence="7 8">Plays a role in the regulation of phosphate uptake.</text>
</comment>
<evidence type="ECO:0000256" key="3">
    <source>
        <dbReference type="ARBA" id="ARBA00011738"/>
    </source>
</evidence>
<dbReference type="InterPro" id="IPR038078">
    <property type="entry name" value="PhoU-like_sf"/>
</dbReference>
<dbReference type="Pfam" id="PF01895">
    <property type="entry name" value="PhoU"/>
    <property type="match status" value="2"/>
</dbReference>
<accession>A0ABD7FUK2</accession>
<evidence type="ECO:0000259" key="9">
    <source>
        <dbReference type="Pfam" id="PF01895"/>
    </source>
</evidence>
<evidence type="ECO:0000313" key="10">
    <source>
        <dbReference type="EMBL" id="RBM66945.1"/>
    </source>
</evidence>
<evidence type="ECO:0000313" key="11">
    <source>
        <dbReference type="Proteomes" id="UP000252199"/>
    </source>
</evidence>
<keyword evidence="6 8" id="KW-0592">Phosphate transport</keyword>
<dbReference type="SUPFAM" id="SSF109755">
    <property type="entry name" value="PhoU-like"/>
    <property type="match status" value="1"/>
</dbReference>
<dbReference type="PANTHER" id="PTHR42930:SF3">
    <property type="entry name" value="PHOSPHATE-SPECIFIC TRANSPORT SYSTEM ACCESSORY PROTEIN PHOU"/>
    <property type="match status" value="1"/>
</dbReference>
<evidence type="ECO:0000256" key="7">
    <source>
        <dbReference type="ARBA" id="ARBA00056181"/>
    </source>
</evidence>
<gene>
    <name evidence="10" type="primary">phoU</name>
    <name evidence="10" type="ORF">DLR72_10450</name>
</gene>
<sequence length="251" mass="28434">MTTHGVDGHTSHSYNSEMRSIVDSVVNMGDLVIAQVRDALDAFMTGNTEQAKQVIENDHNINLLELAIDQRCIDILVKRQPAARDLRAVFSIMKAIMDLERIGDQSKRIAHAVLRLKDHHPGDKDYFEGIELQQDSFEKINANVINMLQKSMIAFHDLNAHDALEAAMLDKQIDNSYGDILRQNDKDMLVQGTHYQTILEITWIGRAVERIGDHARNVCEYTIYFVTGLDVRHQNDQAISELLASQKNPSL</sequence>
<dbReference type="InterPro" id="IPR026022">
    <property type="entry name" value="PhoU_dom"/>
</dbReference>
<dbReference type="NCBIfam" id="TIGR02135">
    <property type="entry name" value="phoU_full"/>
    <property type="match status" value="1"/>
</dbReference>
<feature type="domain" description="PhoU" evidence="9">
    <location>
        <begin position="26"/>
        <end position="112"/>
    </location>
</feature>
<evidence type="ECO:0000256" key="2">
    <source>
        <dbReference type="ARBA" id="ARBA00008107"/>
    </source>
</evidence>
<comment type="subunit">
    <text evidence="3 8">Homodimer.</text>
</comment>
<dbReference type="InterPro" id="IPR028366">
    <property type="entry name" value="PhoU"/>
</dbReference>
<feature type="domain" description="PhoU" evidence="9">
    <location>
        <begin position="140"/>
        <end position="221"/>
    </location>
</feature>
<reference evidence="10 11" key="1">
    <citation type="submission" date="2018-06" db="EMBL/GenBank/DDBJ databases">
        <title>Draft genome sequences of nine Vibrio sp. clinical isolates from across the United States representing the closest known relative of Vibrio cholerae.</title>
        <authorList>
            <person name="Islam M.T."/>
            <person name="Liang K."/>
            <person name="Im M.S."/>
            <person name="Winkjer J."/>
            <person name="Busby S."/>
            <person name="Batra D."/>
            <person name="Rowe L."/>
            <person name="Tarr C.L."/>
            <person name="Boucher Y."/>
        </authorList>
    </citation>
    <scope>NUCLEOTIDE SEQUENCE [LARGE SCALE GENOMIC DNA]</scope>
    <source>
        <strain evidence="10 11">2017V-1110</strain>
    </source>
</reference>
<dbReference type="RefSeq" id="WP_113610695.1">
    <property type="nucleotide sequence ID" value="NZ_CAWQMY010000132.1"/>
</dbReference>
<dbReference type="PIRSF" id="PIRSF003107">
    <property type="entry name" value="PhoU"/>
    <property type="match status" value="1"/>
</dbReference>
<evidence type="ECO:0000256" key="1">
    <source>
        <dbReference type="ARBA" id="ARBA00004496"/>
    </source>
</evidence>
<dbReference type="FunFam" id="1.20.58.220:FF:000004">
    <property type="entry name" value="Phosphate-specific transport system accessory protein PhoU"/>
    <property type="match status" value="1"/>
</dbReference>
<evidence type="ECO:0000256" key="6">
    <source>
        <dbReference type="ARBA" id="ARBA00022592"/>
    </source>
</evidence>
<dbReference type="GO" id="GO:0005737">
    <property type="term" value="C:cytoplasm"/>
    <property type="evidence" value="ECO:0007669"/>
    <property type="project" value="UniProtKB-SubCell"/>
</dbReference>
<name>A0ABD7FUK2_9VIBR</name>
<dbReference type="PANTHER" id="PTHR42930">
    <property type="entry name" value="PHOSPHATE-SPECIFIC TRANSPORT SYSTEM ACCESSORY PROTEIN PHOU"/>
    <property type="match status" value="1"/>
</dbReference>
<dbReference type="Gene3D" id="1.20.58.220">
    <property type="entry name" value="Phosphate transport system protein phou homolog 2, domain 2"/>
    <property type="match status" value="2"/>
</dbReference>
<dbReference type="GO" id="GO:0006817">
    <property type="term" value="P:phosphate ion transport"/>
    <property type="evidence" value="ECO:0007669"/>
    <property type="project" value="UniProtKB-KW"/>
</dbReference>
<dbReference type="EMBL" id="QKKU01000066">
    <property type="protein sequence ID" value="RBM66945.1"/>
    <property type="molecule type" value="Genomic_DNA"/>
</dbReference>
<comment type="subcellular location">
    <subcellularLocation>
        <location evidence="1 8">Cytoplasm</location>
    </subcellularLocation>
</comment>
<evidence type="ECO:0000256" key="5">
    <source>
        <dbReference type="ARBA" id="ARBA00022490"/>
    </source>
</evidence>
<evidence type="ECO:0000256" key="8">
    <source>
        <dbReference type="PIRNR" id="PIRNR003107"/>
    </source>
</evidence>
<evidence type="ECO:0000256" key="4">
    <source>
        <dbReference type="ARBA" id="ARBA00022448"/>
    </source>
</evidence>
<keyword evidence="5 8" id="KW-0963">Cytoplasm</keyword>
<proteinExistence type="inferred from homology"/>
<dbReference type="AlphaFoldDB" id="A0ABD7FUK2"/>
<dbReference type="Proteomes" id="UP000252199">
    <property type="component" value="Unassembled WGS sequence"/>
</dbReference>
<protein>
    <recommendedName>
        <fullName evidence="8">Phosphate-specific transport system accessory protein PhoU</fullName>
    </recommendedName>
</protein>